<gene>
    <name evidence="1" type="ORF">LEP1GSC195_1375</name>
</gene>
<accession>R8ZXY1</accession>
<evidence type="ECO:0000313" key="2">
    <source>
        <dbReference type="Proteomes" id="UP000013984"/>
    </source>
</evidence>
<sequence>MKKHLNLLIIFGLIHCNTQSSFIYKPSNRKSSETLPYSISINTFDDKRISGNTNYQLLVLIPLIPYGTATVNQIENDVYPFIIKPSRDIQEAIAEEINSRSLLKTISLTNKFEQKKSDFKIEGEILETTRTGKMTTYMLGPFGVYLWILGAPIQYTNSQIRIKYRLLDKNNKIILEKEFSKNRSRVMGYFYNMFSHHVDSNSILNEFVFELANDVENILKPN</sequence>
<name>R8ZXY1_9LEPT</name>
<dbReference type="AlphaFoldDB" id="R8ZXY1"/>
<evidence type="ECO:0000313" key="1">
    <source>
        <dbReference type="EMBL" id="EOQ94788.1"/>
    </source>
</evidence>
<dbReference type="EMBL" id="AOGZ02000020">
    <property type="protein sequence ID" value="EOQ94788.1"/>
    <property type="molecule type" value="Genomic_DNA"/>
</dbReference>
<reference evidence="1" key="1">
    <citation type="submission" date="2013-04" db="EMBL/GenBank/DDBJ databases">
        <authorList>
            <person name="Harkins D.M."/>
            <person name="Durkin A.S."/>
            <person name="Brinkac L.M."/>
            <person name="Haft D.H."/>
            <person name="Selengut J.D."/>
            <person name="Sanka R."/>
            <person name="DePew J."/>
            <person name="Purushe J."/>
            <person name="Galloway R.L."/>
            <person name="Vinetz J.M."/>
            <person name="Sutton G.G."/>
            <person name="Nierman W.C."/>
            <person name="Fouts D.E."/>
        </authorList>
    </citation>
    <scope>NUCLEOTIDE SEQUENCE [LARGE SCALE GENOMIC DNA]</scope>
    <source>
        <strain evidence="1">CDC</strain>
    </source>
</reference>
<organism evidence="1 2">
    <name type="scientific">Leptospira wolbachii serovar Codice str. CDC</name>
    <dbReference type="NCBI Taxonomy" id="1218599"/>
    <lineage>
        <taxon>Bacteria</taxon>
        <taxon>Pseudomonadati</taxon>
        <taxon>Spirochaetota</taxon>
        <taxon>Spirochaetia</taxon>
        <taxon>Leptospirales</taxon>
        <taxon>Leptospiraceae</taxon>
        <taxon>Leptospira</taxon>
    </lineage>
</organism>
<dbReference type="OrthoDB" id="331754at2"/>
<comment type="caution">
    <text evidence="1">The sequence shown here is derived from an EMBL/GenBank/DDBJ whole genome shotgun (WGS) entry which is preliminary data.</text>
</comment>
<proteinExistence type="predicted"/>
<dbReference type="Proteomes" id="UP000013984">
    <property type="component" value="Unassembled WGS sequence"/>
</dbReference>
<keyword evidence="2" id="KW-1185">Reference proteome</keyword>
<dbReference type="RefSeq" id="WP_015683098.1">
    <property type="nucleotide sequence ID" value="NZ_AOGZ02000020.1"/>
</dbReference>
<protein>
    <submittedName>
        <fullName evidence="1">Uncharacterized protein</fullName>
    </submittedName>
</protein>
<dbReference type="STRING" id="1218599.LEP1GSC195_1375"/>